<protein>
    <submittedName>
        <fullName evidence="2">Uncharacterized protein</fullName>
    </submittedName>
</protein>
<dbReference type="EMBL" id="NBBI01000008">
    <property type="protein sequence ID" value="OWK27903.1"/>
    <property type="molecule type" value="Genomic_DNA"/>
</dbReference>
<proteinExistence type="predicted"/>
<organism evidence="2 3">
    <name type="scientific">Sphingomonas dokdonensis</name>
    <dbReference type="NCBI Taxonomy" id="344880"/>
    <lineage>
        <taxon>Bacteria</taxon>
        <taxon>Pseudomonadati</taxon>
        <taxon>Pseudomonadota</taxon>
        <taxon>Alphaproteobacteria</taxon>
        <taxon>Sphingomonadales</taxon>
        <taxon>Sphingomonadaceae</taxon>
        <taxon>Sphingomonas</taxon>
    </lineage>
</organism>
<keyword evidence="1" id="KW-0472">Membrane</keyword>
<sequence>MTAAEKIQLFSAFAPVIATVGIAGMLGWVATTWMRIRNGYPLDGQWGQALYPKRDDETIERVKLLTTENGQLRAELGAIKDRLQNVERIVTDSGHMVAQEIEQLRNRAN</sequence>
<dbReference type="RefSeq" id="WP_088368312.1">
    <property type="nucleotide sequence ID" value="NZ_NBBI01000008.1"/>
</dbReference>
<gene>
    <name evidence="2" type="ORF">SPDO_29860</name>
</gene>
<dbReference type="Proteomes" id="UP000197290">
    <property type="component" value="Unassembled WGS sequence"/>
</dbReference>
<reference evidence="2 3" key="1">
    <citation type="submission" date="2017-03" db="EMBL/GenBank/DDBJ databases">
        <title>Genome sequence of Sphingomonas dokdonensis DSM 21029.</title>
        <authorList>
            <person name="Poehlein A."/>
            <person name="Wuebbeler J.H."/>
            <person name="Steinbuechel A."/>
            <person name="Daniel R."/>
        </authorList>
    </citation>
    <scope>NUCLEOTIDE SEQUENCE [LARGE SCALE GENOMIC DNA]</scope>
    <source>
        <strain evidence="2 3">DSM 21029</strain>
    </source>
</reference>
<keyword evidence="1" id="KW-1133">Transmembrane helix</keyword>
<dbReference type="OrthoDB" id="7391494at2"/>
<evidence type="ECO:0000256" key="1">
    <source>
        <dbReference type="SAM" id="Phobius"/>
    </source>
</evidence>
<name>A0A245ZDW5_9SPHN</name>
<dbReference type="AlphaFoldDB" id="A0A245ZDW5"/>
<keyword evidence="3" id="KW-1185">Reference proteome</keyword>
<accession>A0A245ZDW5</accession>
<evidence type="ECO:0000313" key="2">
    <source>
        <dbReference type="EMBL" id="OWK27903.1"/>
    </source>
</evidence>
<keyword evidence="1" id="KW-0812">Transmembrane</keyword>
<evidence type="ECO:0000313" key="3">
    <source>
        <dbReference type="Proteomes" id="UP000197290"/>
    </source>
</evidence>
<comment type="caution">
    <text evidence="2">The sequence shown here is derived from an EMBL/GenBank/DDBJ whole genome shotgun (WGS) entry which is preliminary data.</text>
</comment>
<feature type="transmembrane region" description="Helical" evidence="1">
    <location>
        <begin position="12"/>
        <end position="30"/>
    </location>
</feature>